<organism evidence="1 2">
    <name type="scientific">Murimonas intestini</name>
    <dbReference type="NCBI Taxonomy" id="1337051"/>
    <lineage>
        <taxon>Bacteria</taxon>
        <taxon>Bacillati</taxon>
        <taxon>Bacillota</taxon>
        <taxon>Clostridia</taxon>
        <taxon>Lachnospirales</taxon>
        <taxon>Lachnospiraceae</taxon>
        <taxon>Murimonas</taxon>
    </lineage>
</organism>
<dbReference type="PIRSF" id="PIRSF028846">
    <property type="entry name" value="UCP028846"/>
    <property type="match status" value="1"/>
</dbReference>
<dbReference type="Proteomes" id="UP000245412">
    <property type="component" value="Unassembled WGS sequence"/>
</dbReference>
<gene>
    <name evidence="1" type="ORF">C7383_1235</name>
</gene>
<dbReference type="SMART" id="SM01149">
    <property type="entry name" value="DUF1237"/>
    <property type="match status" value="1"/>
</dbReference>
<dbReference type="SUPFAM" id="SSF48208">
    <property type="entry name" value="Six-hairpin glycosidases"/>
    <property type="match status" value="1"/>
</dbReference>
<dbReference type="PANTHER" id="PTHR31047">
    <property type="entry name" value="MEIOTICALLY UP-REGULATED GENE 157 PROTEIN"/>
    <property type="match status" value="1"/>
</dbReference>
<protein>
    <recommendedName>
        <fullName evidence="3">Glycoside hydrolase family 125 protein</fullName>
    </recommendedName>
</protein>
<evidence type="ECO:0000313" key="2">
    <source>
        <dbReference type="Proteomes" id="UP000245412"/>
    </source>
</evidence>
<reference evidence="1 2" key="1">
    <citation type="submission" date="2018-05" db="EMBL/GenBank/DDBJ databases">
        <authorList>
            <person name="Goeker M."/>
            <person name="Huntemann M."/>
            <person name="Clum A."/>
            <person name="Pillay M."/>
            <person name="Palaniappan K."/>
            <person name="Varghese N."/>
            <person name="Mikhailova N."/>
            <person name="Stamatis D."/>
            <person name="Reddy T."/>
            <person name="Daum C."/>
            <person name="Shapiro N."/>
            <person name="Ivanova N."/>
            <person name="Kyrpides N."/>
            <person name="Woyke T."/>
        </authorList>
    </citation>
    <scope>NUCLEOTIDE SEQUENCE [LARGE SCALE GENOMIC DNA]</scope>
    <source>
        <strain evidence="1 2">DSM 26524</strain>
    </source>
</reference>
<dbReference type="RefSeq" id="WP_109748761.1">
    <property type="nucleotide sequence ID" value="NZ_JANKBI010000027.1"/>
</dbReference>
<dbReference type="Pfam" id="PF06824">
    <property type="entry name" value="Glyco_hydro_125"/>
    <property type="match status" value="1"/>
</dbReference>
<name>A0AB73SXH3_9FIRM</name>
<proteinExistence type="predicted"/>
<sequence>MEKCTKASVQKLIGSVRERLGERVKAAEIFERCYADTLETTVKEMEDGTVYVITGDIPAMWLRDSAAQLHPYLAMAGECGEIRRIITGLVKRQMKYIGIDPYANAFNEEPNGRCWSEDETKENPWVWERKFEVDSLCYPVWLAWQLWKSCGCTVQFDEEFKKGVEIILKVFKTEQRHEQDSEYRFIRRDAYFKDTLSREGKGALTRPGTGMIWSGFRPSDDACTYGYLIPSNMFAAVIMGYIQEISEKIWNDEAVRKEAEILEKEIRDGIEHFGITEKPGYGRVYAYETDGYGQFCLMDDANVPSLLSMKYIGYTGKDREVEENTRRLILSEENQYFYSGRSAAGIGSAHTPAGYIWHIALAMQGLTGSTLKEKLEVLDLMVRNDGGTGFMHEGFFKDDPCKYTREWFSWANALFCELVLDCCGLGVQMEDEQERGDSICF</sequence>
<dbReference type="AlphaFoldDB" id="A0AB73SXH3"/>
<dbReference type="EMBL" id="QGGY01000023">
    <property type="protein sequence ID" value="PWJ72059.1"/>
    <property type="molecule type" value="Genomic_DNA"/>
</dbReference>
<evidence type="ECO:0000313" key="1">
    <source>
        <dbReference type="EMBL" id="PWJ72059.1"/>
    </source>
</evidence>
<dbReference type="InterPro" id="IPR012341">
    <property type="entry name" value="6hp_glycosidase-like_sf"/>
</dbReference>
<evidence type="ECO:0008006" key="3">
    <source>
        <dbReference type="Google" id="ProtNLM"/>
    </source>
</evidence>
<dbReference type="PANTHER" id="PTHR31047:SF0">
    <property type="entry name" value="MEIOTICALLY UP-REGULATED GENE 157 PROTEIN"/>
    <property type="match status" value="1"/>
</dbReference>
<dbReference type="Gene3D" id="1.50.10.10">
    <property type="match status" value="1"/>
</dbReference>
<comment type="caution">
    <text evidence="1">The sequence shown here is derived from an EMBL/GenBank/DDBJ whole genome shotgun (WGS) entry which is preliminary data.</text>
</comment>
<dbReference type="InterPro" id="IPR008313">
    <property type="entry name" value="GH125"/>
</dbReference>
<keyword evidence="2" id="KW-1185">Reference proteome</keyword>
<dbReference type="GO" id="GO:0005975">
    <property type="term" value="P:carbohydrate metabolic process"/>
    <property type="evidence" value="ECO:0007669"/>
    <property type="project" value="InterPro"/>
</dbReference>
<dbReference type="InterPro" id="IPR008928">
    <property type="entry name" value="6-hairpin_glycosidase_sf"/>
</dbReference>
<accession>A0AB73SXH3</accession>